<reference evidence="1" key="1">
    <citation type="submission" date="2024-07" db="EMBL/GenBank/DDBJ databases">
        <authorList>
            <person name="Kim Y.J."/>
            <person name="Jeong J.Y."/>
        </authorList>
    </citation>
    <scope>NUCLEOTIDE SEQUENCE</scope>
    <source>
        <strain evidence="1">GIHE-MW2</strain>
    </source>
</reference>
<evidence type="ECO:0000313" key="1">
    <source>
        <dbReference type="EMBL" id="XCM38745.1"/>
    </source>
</evidence>
<gene>
    <name evidence="1" type="ORF">ABWT76_001616</name>
</gene>
<dbReference type="EMBL" id="CP159837">
    <property type="protein sequence ID" value="XCM38745.1"/>
    <property type="molecule type" value="Genomic_DNA"/>
</dbReference>
<protein>
    <submittedName>
        <fullName evidence="1">Uncharacterized protein</fullName>
    </submittedName>
</protein>
<organism evidence="1">
    <name type="scientific">Planktothricoides raciborskii GIHE-MW2</name>
    <dbReference type="NCBI Taxonomy" id="2792601"/>
    <lineage>
        <taxon>Bacteria</taxon>
        <taxon>Bacillati</taxon>
        <taxon>Cyanobacteriota</taxon>
        <taxon>Cyanophyceae</taxon>
        <taxon>Oscillatoriophycideae</taxon>
        <taxon>Oscillatoriales</taxon>
        <taxon>Oscillatoriaceae</taxon>
        <taxon>Planktothricoides</taxon>
    </lineage>
</organism>
<name>A0AAU8JHQ9_9CYAN</name>
<proteinExistence type="predicted"/>
<sequence>MTRPSSASQRLAMVFCSSMGSFSIWAVSEAMPEGRSLFEVTQSYLIQTLNHGGLQIILILPLLKKS</sequence>
<accession>A0AAU8JHQ9</accession>
<dbReference type="AlphaFoldDB" id="A0AAU8JHQ9"/>
<dbReference type="RefSeq" id="WP_354635917.1">
    <property type="nucleotide sequence ID" value="NZ_CP159837.1"/>
</dbReference>